<feature type="transmembrane region" description="Helical" evidence="2">
    <location>
        <begin position="328"/>
        <end position="351"/>
    </location>
</feature>
<gene>
    <name evidence="5" type="ORF">BECKMB1821H_GA0114242_100750</name>
    <name evidence="4" type="ORF">BECKMB1821I_GA0114274_1001123</name>
</gene>
<evidence type="ECO:0000313" key="4">
    <source>
        <dbReference type="EMBL" id="VFK26790.1"/>
    </source>
</evidence>
<dbReference type="Gene3D" id="3.40.30.10">
    <property type="entry name" value="Glutaredoxin"/>
    <property type="match status" value="1"/>
</dbReference>
<dbReference type="PANTHER" id="PTHR43640:SF1">
    <property type="entry name" value="THIOREDOXIN-DEPENDENT PEROXIREDOXIN"/>
    <property type="match status" value="1"/>
</dbReference>
<keyword evidence="1" id="KW-0175">Coiled coil</keyword>
<evidence type="ECO:0000256" key="2">
    <source>
        <dbReference type="SAM" id="Phobius"/>
    </source>
</evidence>
<dbReference type="InterPro" id="IPR013740">
    <property type="entry name" value="Redoxin"/>
</dbReference>
<evidence type="ECO:0000313" key="5">
    <source>
        <dbReference type="EMBL" id="VFK74631.1"/>
    </source>
</evidence>
<keyword evidence="2" id="KW-1133">Transmembrane helix</keyword>
<dbReference type="Pfam" id="PF08534">
    <property type="entry name" value="Redoxin"/>
    <property type="match status" value="1"/>
</dbReference>
<dbReference type="Gene3D" id="1.20.5.2280">
    <property type="match status" value="1"/>
</dbReference>
<dbReference type="EMBL" id="CAADFQ010000001">
    <property type="protein sequence ID" value="VFK26790.1"/>
    <property type="molecule type" value="Genomic_DNA"/>
</dbReference>
<keyword evidence="2" id="KW-0472">Membrane</keyword>
<dbReference type="PANTHER" id="PTHR43640">
    <property type="entry name" value="OS07G0260300 PROTEIN"/>
    <property type="match status" value="1"/>
</dbReference>
<dbReference type="InterPro" id="IPR036249">
    <property type="entry name" value="Thioredoxin-like_sf"/>
</dbReference>
<dbReference type="CDD" id="cd02969">
    <property type="entry name" value="PRX_like1"/>
    <property type="match status" value="1"/>
</dbReference>
<evidence type="ECO:0000259" key="3">
    <source>
        <dbReference type="PROSITE" id="PS51352"/>
    </source>
</evidence>
<dbReference type="SUPFAM" id="SSF52833">
    <property type="entry name" value="Thioredoxin-like"/>
    <property type="match status" value="1"/>
</dbReference>
<sequence length="352" mass="40490">MGTPSTMQELGAIAPDFSLPDFGADGKLVSKKDFQSAPGLLVIFLCNHCPYVHRIREALADFAREYQPKGLAIVAINANDVASYPEDSPDKMAEEAADFGYIFPYLFDETQEVAKAYRAACTPDFFLFDKARKLVYRGQFDDSRPKNNLPATGRDLRAATDALLSGKTIDPDQKPGFGCSIKWKEDNEPDYFRSIRLKPSLEGTLEPKTGDSKWFPSGWSPKTSEAEEIGEYVYTRIRDWLDDRLTEKGDESSPALEEDEFRERMDRVEEELRHQRESMKQAFELTDRRIKQVDKRVSQVDKRLDQMDKRLDAIDKRFESLTRQVDRFMIRSFAITLGIAIMVMIVMKMWWN</sequence>
<name>A0A451B8P1_9GAMM</name>
<dbReference type="InterPro" id="IPR013766">
    <property type="entry name" value="Thioredoxin_domain"/>
</dbReference>
<evidence type="ECO:0000256" key="1">
    <source>
        <dbReference type="SAM" id="Coils"/>
    </source>
</evidence>
<dbReference type="GO" id="GO:0016491">
    <property type="term" value="F:oxidoreductase activity"/>
    <property type="evidence" value="ECO:0007669"/>
    <property type="project" value="InterPro"/>
</dbReference>
<dbReference type="InterPro" id="IPR047262">
    <property type="entry name" value="PRX-like1"/>
</dbReference>
<proteinExistence type="predicted"/>
<accession>A0A451B8P1</accession>
<feature type="coiled-coil region" evidence="1">
    <location>
        <begin position="258"/>
        <end position="324"/>
    </location>
</feature>
<organism evidence="5">
    <name type="scientific">Candidatus Kentrum sp. MB</name>
    <dbReference type="NCBI Taxonomy" id="2138164"/>
    <lineage>
        <taxon>Bacteria</taxon>
        <taxon>Pseudomonadati</taxon>
        <taxon>Pseudomonadota</taxon>
        <taxon>Gammaproteobacteria</taxon>
        <taxon>Candidatus Kentrum</taxon>
    </lineage>
</organism>
<keyword evidence="2" id="KW-0812">Transmembrane</keyword>
<dbReference type="AlphaFoldDB" id="A0A451B8P1"/>
<dbReference type="PROSITE" id="PS51352">
    <property type="entry name" value="THIOREDOXIN_2"/>
    <property type="match status" value="1"/>
</dbReference>
<feature type="domain" description="Thioredoxin" evidence="3">
    <location>
        <begin position="8"/>
        <end position="165"/>
    </location>
</feature>
<reference evidence="5" key="1">
    <citation type="submission" date="2019-02" db="EMBL/GenBank/DDBJ databases">
        <authorList>
            <person name="Gruber-Vodicka R. H."/>
            <person name="Seah K. B. B."/>
        </authorList>
    </citation>
    <scope>NUCLEOTIDE SEQUENCE</scope>
    <source>
        <strain evidence="5">BECK_BZ198</strain>
        <strain evidence="4">BECK_BZ199</strain>
    </source>
</reference>
<dbReference type="EMBL" id="CAADGH010000007">
    <property type="protein sequence ID" value="VFK74631.1"/>
    <property type="molecule type" value="Genomic_DNA"/>
</dbReference>
<protein>
    <submittedName>
        <fullName evidence="5">Peroxiredoxin</fullName>
    </submittedName>
</protein>